<keyword evidence="7" id="KW-0472">Membrane</keyword>
<protein>
    <recommendedName>
        <fullName evidence="10">RING-type domain-containing protein</fullName>
    </recommendedName>
</protein>
<sequence length="328" mass="34869">MMTCRRSRRSRKQLHNAPSTPHLYPRGLDKHGKRGARCRCENRALPSIPQTRPQRERLGALGGVRSSGGRTSTPEGGVNWWSMYRFAPVVVSPVNPANINVNATATTGPSGPAANTPISPANVAPSSTPSAQANGTAPLPSLADAHVVFPVIIVGIQSIENIFGLGGENAPPPAPPASADRQARDDERTPLLDAQEDREEDDAAESPSDDPSRAPWRSRAADAVRRTIRRARGTTGEGAGDAQTDTDGARPTEAPSSRTFAMYVIGVLDCLDSYEAEDEVRVMSCRHAFHKNCVDTWMETGKNNCPFCRGKGVDTNSQPAAAATAAAA</sequence>
<comment type="caution">
    <text evidence="11">The sequence shown here is derived from an EMBL/GenBank/DDBJ whole genome shotgun (WGS) entry which is preliminary data.</text>
</comment>
<dbReference type="OrthoDB" id="8062037at2759"/>
<feature type="region of interest" description="Disordered" evidence="9">
    <location>
        <begin position="166"/>
        <end position="255"/>
    </location>
</feature>
<dbReference type="PANTHER" id="PTHR47168:SF1">
    <property type="entry name" value="OS02G0798600 PROTEIN"/>
    <property type="match status" value="1"/>
</dbReference>
<evidence type="ECO:0000256" key="1">
    <source>
        <dbReference type="ARBA" id="ARBA00004167"/>
    </source>
</evidence>
<reference evidence="11 12" key="1">
    <citation type="journal article" date="2019" name="New Phytol.">
        <title>Comparative genomics reveals unique wood-decay strategies and fruiting body development in the Schizophyllaceae.</title>
        <authorList>
            <person name="Almasi E."/>
            <person name="Sahu N."/>
            <person name="Krizsan K."/>
            <person name="Balint B."/>
            <person name="Kovacs G.M."/>
            <person name="Kiss B."/>
            <person name="Cseklye J."/>
            <person name="Drula E."/>
            <person name="Henrissat B."/>
            <person name="Nagy I."/>
            <person name="Chovatia M."/>
            <person name="Adam C."/>
            <person name="LaButti K."/>
            <person name="Lipzen A."/>
            <person name="Riley R."/>
            <person name="Grigoriev I.V."/>
            <person name="Nagy L.G."/>
        </authorList>
    </citation>
    <scope>NUCLEOTIDE SEQUENCE [LARGE SCALE GENOMIC DNA]</scope>
    <source>
        <strain evidence="11 12">NL-1724</strain>
    </source>
</reference>
<feature type="region of interest" description="Disordered" evidence="9">
    <location>
        <begin position="108"/>
        <end position="135"/>
    </location>
</feature>
<gene>
    <name evidence="11" type="ORF">BD626DRAFT_538422</name>
</gene>
<dbReference type="InterPro" id="IPR051653">
    <property type="entry name" value="E3_ligase_sorting_rcpt"/>
</dbReference>
<feature type="compositionally biased region" description="Basic and acidic residues" evidence="9">
    <location>
        <begin position="181"/>
        <end position="190"/>
    </location>
</feature>
<name>A0A550C8T6_9AGAR</name>
<dbReference type="InterPro" id="IPR013083">
    <property type="entry name" value="Znf_RING/FYVE/PHD"/>
</dbReference>
<dbReference type="Gene3D" id="3.30.40.10">
    <property type="entry name" value="Zinc/RING finger domain, C3HC4 (zinc finger)"/>
    <property type="match status" value="1"/>
</dbReference>
<evidence type="ECO:0000259" key="10">
    <source>
        <dbReference type="PROSITE" id="PS50089"/>
    </source>
</evidence>
<dbReference type="SMART" id="SM00184">
    <property type="entry name" value="RING"/>
    <property type="match status" value="1"/>
</dbReference>
<accession>A0A550C8T6</accession>
<keyword evidence="4 8" id="KW-0863">Zinc-finger</keyword>
<dbReference type="GO" id="GO:0008270">
    <property type="term" value="F:zinc ion binding"/>
    <property type="evidence" value="ECO:0007669"/>
    <property type="project" value="UniProtKB-KW"/>
</dbReference>
<keyword evidence="3" id="KW-0479">Metal-binding</keyword>
<evidence type="ECO:0000256" key="7">
    <source>
        <dbReference type="ARBA" id="ARBA00023136"/>
    </source>
</evidence>
<feature type="compositionally biased region" description="Acidic residues" evidence="9">
    <location>
        <begin position="194"/>
        <end position="208"/>
    </location>
</feature>
<dbReference type="Pfam" id="PF13639">
    <property type="entry name" value="zf-RING_2"/>
    <property type="match status" value="1"/>
</dbReference>
<dbReference type="CDD" id="cd16454">
    <property type="entry name" value="RING-H2_PA-TM-RING"/>
    <property type="match status" value="1"/>
</dbReference>
<feature type="compositionally biased region" description="Low complexity" evidence="9">
    <location>
        <begin position="108"/>
        <end position="117"/>
    </location>
</feature>
<evidence type="ECO:0000313" key="12">
    <source>
        <dbReference type="Proteomes" id="UP000320762"/>
    </source>
</evidence>
<keyword evidence="12" id="KW-1185">Reference proteome</keyword>
<evidence type="ECO:0000256" key="6">
    <source>
        <dbReference type="ARBA" id="ARBA00022989"/>
    </source>
</evidence>
<dbReference type="STRING" id="97359.A0A550C8T6"/>
<dbReference type="AlphaFoldDB" id="A0A550C8T6"/>
<dbReference type="Proteomes" id="UP000320762">
    <property type="component" value="Unassembled WGS sequence"/>
</dbReference>
<dbReference type="InterPro" id="IPR001841">
    <property type="entry name" value="Znf_RING"/>
</dbReference>
<feature type="region of interest" description="Disordered" evidence="9">
    <location>
        <begin position="1"/>
        <end position="74"/>
    </location>
</feature>
<keyword evidence="2" id="KW-0812">Transmembrane</keyword>
<dbReference type="GO" id="GO:0016020">
    <property type="term" value="C:membrane"/>
    <property type="evidence" value="ECO:0007669"/>
    <property type="project" value="UniProtKB-SubCell"/>
</dbReference>
<dbReference type="EMBL" id="VDMD01000018">
    <property type="protein sequence ID" value="TRM61195.1"/>
    <property type="molecule type" value="Genomic_DNA"/>
</dbReference>
<proteinExistence type="predicted"/>
<organism evidence="11 12">
    <name type="scientific">Schizophyllum amplum</name>
    <dbReference type="NCBI Taxonomy" id="97359"/>
    <lineage>
        <taxon>Eukaryota</taxon>
        <taxon>Fungi</taxon>
        <taxon>Dikarya</taxon>
        <taxon>Basidiomycota</taxon>
        <taxon>Agaricomycotina</taxon>
        <taxon>Agaricomycetes</taxon>
        <taxon>Agaricomycetidae</taxon>
        <taxon>Agaricales</taxon>
        <taxon>Schizophyllaceae</taxon>
        <taxon>Schizophyllum</taxon>
    </lineage>
</organism>
<keyword evidence="5" id="KW-0862">Zinc</keyword>
<comment type="subcellular location">
    <subcellularLocation>
        <location evidence="1">Membrane</location>
        <topology evidence="1">Single-pass membrane protein</topology>
    </subcellularLocation>
</comment>
<keyword evidence="6" id="KW-1133">Transmembrane helix</keyword>
<evidence type="ECO:0000313" key="11">
    <source>
        <dbReference type="EMBL" id="TRM61195.1"/>
    </source>
</evidence>
<dbReference type="PANTHER" id="PTHR47168">
    <property type="entry name" value="RING ZINC FINGER DOMAIN SUPERFAMILY PROTEIN-RELATED"/>
    <property type="match status" value="1"/>
</dbReference>
<evidence type="ECO:0000256" key="3">
    <source>
        <dbReference type="ARBA" id="ARBA00022723"/>
    </source>
</evidence>
<feature type="compositionally biased region" description="Basic residues" evidence="9">
    <location>
        <begin position="1"/>
        <end position="14"/>
    </location>
</feature>
<evidence type="ECO:0000256" key="8">
    <source>
        <dbReference type="PROSITE-ProRule" id="PRU00175"/>
    </source>
</evidence>
<evidence type="ECO:0000256" key="5">
    <source>
        <dbReference type="ARBA" id="ARBA00022833"/>
    </source>
</evidence>
<feature type="compositionally biased region" description="Polar residues" evidence="9">
    <location>
        <begin position="124"/>
        <end position="135"/>
    </location>
</feature>
<evidence type="ECO:0000256" key="2">
    <source>
        <dbReference type="ARBA" id="ARBA00022692"/>
    </source>
</evidence>
<dbReference type="SUPFAM" id="SSF57850">
    <property type="entry name" value="RING/U-box"/>
    <property type="match status" value="1"/>
</dbReference>
<evidence type="ECO:0000256" key="4">
    <source>
        <dbReference type="ARBA" id="ARBA00022771"/>
    </source>
</evidence>
<feature type="domain" description="RING-type" evidence="10">
    <location>
        <begin position="270"/>
        <end position="309"/>
    </location>
</feature>
<dbReference type="PROSITE" id="PS50089">
    <property type="entry name" value="ZF_RING_2"/>
    <property type="match status" value="1"/>
</dbReference>
<evidence type="ECO:0000256" key="9">
    <source>
        <dbReference type="SAM" id="MobiDB-lite"/>
    </source>
</evidence>